<evidence type="ECO:0000313" key="1">
    <source>
        <dbReference type="EMBL" id="CAD2167246.1"/>
    </source>
</evidence>
<organism evidence="1 2">
    <name type="scientific">Meloidogyne enterolobii</name>
    <name type="common">Root-knot nematode worm</name>
    <name type="synonym">Meloidogyne mayaguensis</name>
    <dbReference type="NCBI Taxonomy" id="390850"/>
    <lineage>
        <taxon>Eukaryota</taxon>
        <taxon>Metazoa</taxon>
        <taxon>Ecdysozoa</taxon>
        <taxon>Nematoda</taxon>
        <taxon>Chromadorea</taxon>
        <taxon>Rhabditida</taxon>
        <taxon>Tylenchina</taxon>
        <taxon>Tylenchomorpha</taxon>
        <taxon>Tylenchoidea</taxon>
        <taxon>Meloidogynidae</taxon>
        <taxon>Meloidogyninae</taxon>
        <taxon>Meloidogyne</taxon>
    </lineage>
</organism>
<reference evidence="1 2" key="1">
    <citation type="submission" date="2020-08" db="EMBL/GenBank/DDBJ databases">
        <authorList>
            <person name="Koutsovoulos G."/>
            <person name="Danchin GJ E."/>
        </authorList>
    </citation>
    <scope>NUCLEOTIDE SEQUENCE [LARGE SCALE GENOMIC DNA]</scope>
</reference>
<dbReference type="Gene3D" id="2.60.120.920">
    <property type="match status" value="1"/>
</dbReference>
<gene>
    <name evidence="1" type="ORF">MENT_LOCUS18527</name>
</gene>
<protein>
    <submittedName>
        <fullName evidence="1">Uncharacterized protein</fullName>
    </submittedName>
</protein>
<accession>A0A6V7UXJ3</accession>
<dbReference type="Proteomes" id="UP000580250">
    <property type="component" value="Unassembled WGS sequence"/>
</dbReference>
<evidence type="ECO:0000313" key="2">
    <source>
        <dbReference type="Proteomes" id="UP000580250"/>
    </source>
</evidence>
<sequence>MEEDFDCCSNSSCSAYKNDLNEKIKSLESMLVNLNTHKAKPTVYVKCWNKLNRFSENQNCCGQNCRETTGHCREGNGAVWICYDGSLIKYSHSTKNMESDNLIMVLAEKEFMRADIPNEVPEDAYVCRFFEVIALPDPVKETDFNWFNWELEIGLYKNDQCYFRLGNSGNYRTADGTCKRFFNDRMVGNDVFGCGHIIPPKNKPNEPTQIFFTLNKKQIGKTILLNDVEDLFPHILLRRCDARINFGTDDAWPFVYDIKNHVAGD</sequence>
<comment type="caution">
    <text evidence="1">The sequence shown here is derived from an EMBL/GenBank/DDBJ whole genome shotgun (WGS) entry which is preliminary data.</text>
</comment>
<dbReference type="EMBL" id="CAJEWN010000125">
    <property type="protein sequence ID" value="CAD2167246.1"/>
    <property type="molecule type" value="Genomic_DNA"/>
</dbReference>
<proteinExistence type="predicted"/>
<dbReference type="OrthoDB" id="14767at2759"/>
<name>A0A6V7UXJ3_MELEN</name>
<dbReference type="AlphaFoldDB" id="A0A6V7UXJ3"/>
<dbReference type="InterPro" id="IPR043136">
    <property type="entry name" value="B30.2/SPRY_sf"/>
</dbReference>